<feature type="region of interest" description="Disordered" evidence="1">
    <location>
        <begin position="228"/>
        <end position="262"/>
    </location>
</feature>
<dbReference type="InterPro" id="IPR047611">
    <property type="entry name" value="RepABC_RepC"/>
</dbReference>
<evidence type="ECO:0000256" key="1">
    <source>
        <dbReference type="SAM" id="MobiDB-lite"/>
    </source>
</evidence>
<comment type="caution">
    <text evidence="4">The sequence shown here is derived from an EMBL/GenBank/DDBJ whole genome shotgun (WGS) entry which is preliminary data.</text>
</comment>
<keyword evidence="5" id="KW-1185">Reference proteome</keyword>
<accession>A0A844HWB8</accession>
<name>A0A844HWB8_9RHOB</name>
<feature type="domain" description="Plasmid replication protein C C-terminal" evidence="3">
    <location>
        <begin position="281"/>
        <end position="380"/>
    </location>
</feature>
<feature type="domain" description="Plasmid replication protein C N-terminal" evidence="2">
    <location>
        <begin position="16"/>
        <end position="181"/>
    </location>
</feature>
<dbReference type="RefSeq" id="WP_155041716.1">
    <property type="nucleotide sequence ID" value="NZ_JBHGCD010000023.1"/>
</dbReference>
<dbReference type="InterPro" id="IPR021760">
    <property type="entry name" value="RepC_C"/>
</dbReference>
<dbReference type="Pfam" id="PF11800">
    <property type="entry name" value="RP-C_C"/>
    <property type="match status" value="1"/>
</dbReference>
<dbReference type="EMBL" id="WMIG01000020">
    <property type="protein sequence ID" value="MTH61762.1"/>
    <property type="molecule type" value="Genomic_DNA"/>
</dbReference>
<dbReference type="InterPro" id="IPR036390">
    <property type="entry name" value="WH_DNA-bd_sf"/>
</dbReference>
<evidence type="ECO:0000313" key="4">
    <source>
        <dbReference type="EMBL" id="MTH61762.1"/>
    </source>
</evidence>
<dbReference type="Pfam" id="PF03428">
    <property type="entry name" value="RP-C"/>
    <property type="match status" value="1"/>
</dbReference>
<reference evidence="4 5" key="1">
    <citation type="submission" date="2019-11" db="EMBL/GenBank/DDBJ databases">
        <authorList>
            <person name="Dong K."/>
        </authorList>
    </citation>
    <scope>NUCLEOTIDE SEQUENCE [LARGE SCALE GENOMIC DNA]</scope>
    <source>
        <strain evidence="4 5">NBRC 112902</strain>
    </source>
</reference>
<dbReference type="InterPro" id="IPR036388">
    <property type="entry name" value="WH-like_DNA-bd_sf"/>
</dbReference>
<dbReference type="SUPFAM" id="SSF46785">
    <property type="entry name" value="Winged helix' DNA-binding domain"/>
    <property type="match status" value="1"/>
</dbReference>
<organism evidence="4 5">
    <name type="scientific">Paracoccus litorisediminis</name>
    <dbReference type="NCBI Taxonomy" id="2006130"/>
    <lineage>
        <taxon>Bacteria</taxon>
        <taxon>Pseudomonadati</taxon>
        <taxon>Pseudomonadota</taxon>
        <taxon>Alphaproteobacteria</taxon>
        <taxon>Rhodobacterales</taxon>
        <taxon>Paracoccaceae</taxon>
        <taxon>Paracoccus</taxon>
    </lineage>
</organism>
<dbReference type="AlphaFoldDB" id="A0A844HWB8"/>
<dbReference type="OrthoDB" id="7488837at2"/>
<evidence type="ECO:0000313" key="5">
    <source>
        <dbReference type="Proteomes" id="UP000449846"/>
    </source>
</evidence>
<evidence type="ECO:0000259" key="2">
    <source>
        <dbReference type="Pfam" id="PF03428"/>
    </source>
</evidence>
<dbReference type="InterPro" id="IPR005090">
    <property type="entry name" value="RepC_N"/>
</dbReference>
<gene>
    <name evidence="4" type="ORF">GL300_21390</name>
</gene>
<feature type="compositionally biased region" description="Low complexity" evidence="1">
    <location>
        <begin position="228"/>
        <end position="238"/>
    </location>
</feature>
<proteinExistence type="predicted"/>
<sequence length="383" mass="42513">MGYVPITSFRRMIDAVQLQRHQMQTQPLPAQAVNKWDALRELATARTRYGLTDRDMTVLQALLSFYPGSNLDQPEKLVIHPSNDSICERLNGMPCSTMRRHLGNLVTAGVIGRRDSPNGKRYVRRSAMGATAYGFDLSPLIHRFAEFTTSAAAVRSAEQQVQELREAASLMRRDLYGLLELAQQSIGTLDRFRDLLSLTGRALRRKLTLPELDQISRDLEIALDQLRSSTCPPSTTPTESDEMSTNAAKTEQHYQRSDKEYLESEKSVENVTASRTENGIPLGLVLTTCPEIVAYCEHPILHWSDFVALAEKVRPMMGVCNATWAKAKRHMGRDTAAVVLAAMLQRFTSIRSPGAYLQTLSAKAALGAFSAGPMISALMNNPT</sequence>
<evidence type="ECO:0000259" key="3">
    <source>
        <dbReference type="Pfam" id="PF11800"/>
    </source>
</evidence>
<dbReference type="Proteomes" id="UP000449846">
    <property type="component" value="Unassembled WGS sequence"/>
</dbReference>
<protein>
    <submittedName>
        <fullName evidence="4">Replication initiation protein</fullName>
    </submittedName>
</protein>
<feature type="compositionally biased region" description="Basic and acidic residues" evidence="1">
    <location>
        <begin position="250"/>
        <end position="262"/>
    </location>
</feature>
<dbReference type="Gene3D" id="1.10.10.10">
    <property type="entry name" value="Winged helix-like DNA-binding domain superfamily/Winged helix DNA-binding domain"/>
    <property type="match status" value="1"/>
</dbReference>
<dbReference type="NCBIfam" id="NF040974">
    <property type="entry name" value="RepABC_RepC"/>
    <property type="match status" value="1"/>
</dbReference>